<dbReference type="AlphaFoldDB" id="A0A9Q0E055"/>
<evidence type="ECO:0000313" key="3">
    <source>
        <dbReference type="Proteomes" id="UP001148018"/>
    </source>
</evidence>
<dbReference type="EMBL" id="JANIIK010000109">
    <property type="protein sequence ID" value="KAJ3597756.1"/>
    <property type="molecule type" value="Genomic_DNA"/>
</dbReference>
<comment type="caution">
    <text evidence="2">The sequence shown here is derived from an EMBL/GenBank/DDBJ whole genome shotgun (WGS) entry which is preliminary data.</text>
</comment>
<accession>A0A9Q0E055</accession>
<reference evidence="2" key="1">
    <citation type="submission" date="2022-07" db="EMBL/GenBank/DDBJ databases">
        <title>Chromosome-level genome of Muraenolepis orangiensis.</title>
        <authorList>
            <person name="Kim J."/>
        </authorList>
    </citation>
    <scope>NUCLEOTIDE SEQUENCE</scope>
    <source>
        <strain evidence="2">KU_S4_2022</strain>
        <tissue evidence="2">Muscle</tissue>
    </source>
</reference>
<protein>
    <submittedName>
        <fullName evidence="2">Uncharacterized protein</fullName>
    </submittedName>
</protein>
<name>A0A9Q0E055_9TELE</name>
<feature type="region of interest" description="Disordered" evidence="1">
    <location>
        <begin position="137"/>
        <end position="157"/>
    </location>
</feature>
<feature type="region of interest" description="Disordered" evidence="1">
    <location>
        <begin position="37"/>
        <end position="66"/>
    </location>
</feature>
<feature type="compositionally biased region" description="Basic residues" evidence="1">
    <location>
        <begin position="37"/>
        <end position="50"/>
    </location>
</feature>
<sequence length="173" mass="19535">MGLRPEPTALRKRSPWEKLFCLSFGLLIPPECISSRQVHRKDRQTRRRISSHQPGNRRVNAADRPTFGGKPVLDFDERLPEMDHGHTLGSQFSLLGSGVGSVIELWSVSLVLGFYQRGKPLAAAWLDLRSARRLSLSPERTLPPQNADHTSLPDAREPRLTQRVKLCSHQCRA</sequence>
<evidence type="ECO:0000256" key="1">
    <source>
        <dbReference type="SAM" id="MobiDB-lite"/>
    </source>
</evidence>
<keyword evidence="3" id="KW-1185">Reference proteome</keyword>
<organism evidence="2 3">
    <name type="scientific">Muraenolepis orangiensis</name>
    <name type="common">Patagonian moray cod</name>
    <dbReference type="NCBI Taxonomy" id="630683"/>
    <lineage>
        <taxon>Eukaryota</taxon>
        <taxon>Metazoa</taxon>
        <taxon>Chordata</taxon>
        <taxon>Craniata</taxon>
        <taxon>Vertebrata</taxon>
        <taxon>Euteleostomi</taxon>
        <taxon>Actinopterygii</taxon>
        <taxon>Neopterygii</taxon>
        <taxon>Teleostei</taxon>
        <taxon>Neoteleostei</taxon>
        <taxon>Acanthomorphata</taxon>
        <taxon>Zeiogadaria</taxon>
        <taxon>Gadariae</taxon>
        <taxon>Gadiformes</taxon>
        <taxon>Muraenolepidoidei</taxon>
        <taxon>Muraenolepididae</taxon>
        <taxon>Muraenolepis</taxon>
    </lineage>
</organism>
<gene>
    <name evidence="2" type="ORF">NHX12_001273</name>
</gene>
<dbReference type="Proteomes" id="UP001148018">
    <property type="component" value="Unassembled WGS sequence"/>
</dbReference>
<proteinExistence type="predicted"/>
<evidence type="ECO:0000313" key="2">
    <source>
        <dbReference type="EMBL" id="KAJ3597756.1"/>
    </source>
</evidence>